<dbReference type="InterPro" id="IPR005358">
    <property type="entry name" value="Puta_zinc/iron-chelating_dom"/>
</dbReference>
<sequence length="270" mass="30686">MNRPARKQREREYRKLVDRRGVNARARDWYEIVGLMQLLREKVQSSIRRRSILPLMDYVYANMVRGTQFIAAIPVSCEKGCSYCCNTWVDAMPPEAIYTIKMMSPEQKDRIREAVDRTSQRTGGVAHAGRLSMVTACPLLADNICSVYQHRPLACRAATSVDVAICKRSLMDKSGEKIPSPVLWRDLRQGYGVALEGAILNAGLARLSREWNESLRIGLASPDVEERWLSGFDDFADVPRSPYPTTFEIPHWRELYQEAFGSPPPVEALH</sequence>
<dbReference type="Pfam" id="PF03692">
    <property type="entry name" value="CxxCxxCC"/>
    <property type="match status" value="1"/>
</dbReference>
<keyword evidence="2" id="KW-1185">Reference proteome</keyword>
<dbReference type="EMBL" id="JAVUPU010000007">
    <property type="protein sequence ID" value="MDT9600016.1"/>
    <property type="molecule type" value="Genomic_DNA"/>
</dbReference>
<proteinExistence type="predicted"/>
<name>A0ABU3Q9G0_9SPHN</name>
<organism evidence="1 2">
    <name type="scientific">Sphingosinicella rhizophila</name>
    <dbReference type="NCBI Taxonomy" id="3050082"/>
    <lineage>
        <taxon>Bacteria</taxon>
        <taxon>Pseudomonadati</taxon>
        <taxon>Pseudomonadota</taxon>
        <taxon>Alphaproteobacteria</taxon>
        <taxon>Sphingomonadales</taxon>
        <taxon>Sphingosinicellaceae</taxon>
        <taxon>Sphingosinicella</taxon>
    </lineage>
</organism>
<evidence type="ECO:0000313" key="2">
    <source>
        <dbReference type="Proteomes" id="UP001259572"/>
    </source>
</evidence>
<protein>
    <submittedName>
        <fullName evidence="1">YkgJ family cysteine cluster protein</fullName>
    </submittedName>
</protein>
<gene>
    <name evidence="1" type="ORF">RQX22_13725</name>
</gene>
<evidence type="ECO:0000313" key="1">
    <source>
        <dbReference type="EMBL" id="MDT9600016.1"/>
    </source>
</evidence>
<comment type="caution">
    <text evidence="1">The sequence shown here is derived from an EMBL/GenBank/DDBJ whole genome shotgun (WGS) entry which is preliminary data.</text>
</comment>
<dbReference type="RefSeq" id="WP_315727117.1">
    <property type="nucleotide sequence ID" value="NZ_JAVUPU010000007.1"/>
</dbReference>
<accession>A0ABU3Q9G0</accession>
<dbReference type="Proteomes" id="UP001259572">
    <property type="component" value="Unassembled WGS sequence"/>
</dbReference>
<reference evidence="1 2" key="1">
    <citation type="submission" date="2023-05" db="EMBL/GenBank/DDBJ databases">
        <authorList>
            <person name="Guo Y."/>
        </authorList>
    </citation>
    <scope>NUCLEOTIDE SEQUENCE [LARGE SCALE GENOMIC DNA]</scope>
    <source>
        <strain evidence="1 2">GR2756</strain>
    </source>
</reference>